<dbReference type="CDD" id="cd07505">
    <property type="entry name" value="HAD_BPGM-like"/>
    <property type="match status" value="1"/>
</dbReference>
<dbReference type="Proteomes" id="UP000242263">
    <property type="component" value="Unassembled WGS sequence"/>
</dbReference>
<dbReference type="NCBIfam" id="TIGR01509">
    <property type="entry name" value="HAD-SF-IA-v3"/>
    <property type="match status" value="1"/>
</dbReference>
<sequence length="230" mass="24984">MNNATSKSTTLPAAVMWDLDGTLINSEPYWGESERALLDRAGGTWTPDIAAQLQGSSLAFVANFMIQAGVKDMSAEDIAHFMVEFVYKKEVERLPWLPGVYDLITAVRDAGIPQIIVTSSPEKMARNVKEQAPEGAFMAYVCDNDDVPHKPSPEPYLLAARTMGVDIKDCLIFEDSVPGLTAAAASGASWVSVTGYSSIDARERGLASQFVRDYEGLGIDDIARFFAHKG</sequence>
<dbReference type="RefSeq" id="WP_049188360.1">
    <property type="nucleotide sequence ID" value="NZ_CAUPEW010000002.1"/>
</dbReference>
<gene>
    <name evidence="1" type="ORF">CYJ32_05380</name>
</gene>
<dbReference type="InterPro" id="IPR023214">
    <property type="entry name" value="HAD_sf"/>
</dbReference>
<dbReference type="SFLD" id="SFLDS00003">
    <property type="entry name" value="Haloacid_Dehalogenase"/>
    <property type="match status" value="1"/>
</dbReference>
<evidence type="ECO:0000313" key="1">
    <source>
        <dbReference type="EMBL" id="PKZ14938.1"/>
    </source>
</evidence>
<dbReference type="PANTHER" id="PTHR18901:SF38">
    <property type="entry name" value="PSEUDOURIDINE-5'-PHOSPHATASE"/>
    <property type="match status" value="1"/>
</dbReference>
<dbReference type="InterPro" id="IPR023198">
    <property type="entry name" value="PGP-like_dom2"/>
</dbReference>
<name>A0A2I1M4A0_9BIFI</name>
<dbReference type="PANTHER" id="PTHR18901">
    <property type="entry name" value="2-DEOXYGLUCOSE-6-PHOSPHATE PHOSPHATASE 2"/>
    <property type="match status" value="1"/>
</dbReference>
<accession>A0A2I1M4A0</accession>
<organism evidence="1 2">
    <name type="scientific">Alloscardovia omnicolens</name>
    <dbReference type="NCBI Taxonomy" id="419015"/>
    <lineage>
        <taxon>Bacteria</taxon>
        <taxon>Bacillati</taxon>
        <taxon>Actinomycetota</taxon>
        <taxon>Actinomycetes</taxon>
        <taxon>Bifidobacteriales</taxon>
        <taxon>Bifidobacteriaceae</taxon>
        <taxon>Alloscardovia</taxon>
    </lineage>
</organism>
<dbReference type="InterPro" id="IPR006439">
    <property type="entry name" value="HAD-SF_hydro_IA"/>
</dbReference>
<dbReference type="SFLD" id="SFLDG01129">
    <property type="entry name" value="C1.5:_HAD__Beta-PGM__Phosphata"/>
    <property type="match status" value="1"/>
</dbReference>
<dbReference type="InterPro" id="IPR036412">
    <property type="entry name" value="HAD-like_sf"/>
</dbReference>
<dbReference type="SUPFAM" id="SSF56784">
    <property type="entry name" value="HAD-like"/>
    <property type="match status" value="1"/>
</dbReference>
<proteinExistence type="predicted"/>
<protein>
    <submittedName>
        <fullName evidence="1">HAD family phosphatase</fullName>
    </submittedName>
</protein>
<dbReference type="AlphaFoldDB" id="A0A2I1M4A0"/>
<dbReference type="Pfam" id="PF00702">
    <property type="entry name" value="Hydrolase"/>
    <property type="match status" value="1"/>
</dbReference>
<dbReference type="Gene3D" id="3.40.50.1000">
    <property type="entry name" value="HAD superfamily/HAD-like"/>
    <property type="match status" value="1"/>
</dbReference>
<evidence type="ECO:0000313" key="2">
    <source>
        <dbReference type="Proteomes" id="UP000242263"/>
    </source>
</evidence>
<reference evidence="1 2" key="1">
    <citation type="submission" date="2017-12" db="EMBL/GenBank/DDBJ databases">
        <title>Phylogenetic diversity of female urinary microbiome.</title>
        <authorList>
            <person name="Thomas-White K."/>
            <person name="Wolfe A.J."/>
        </authorList>
    </citation>
    <scope>NUCLEOTIDE SEQUENCE [LARGE SCALE GENOMIC DNA]</scope>
    <source>
        <strain evidence="1 2">UMB0064</strain>
    </source>
</reference>
<dbReference type="EMBL" id="PKGU01000003">
    <property type="protein sequence ID" value="PKZ14938.1"/>
    <property type="molecule type" value="Genomic_DNA"/>
</dbReference>
<dbReference type="Gene3D" id="1.10.150.240">
    <property type="entry name" value="Putative phosphatase, domain 2"/>
    <property type="match status" value="1"/>
</dbReference>
<comment type="caution">
    <text evidence="1">The sequence shown here is derived from an EMBL/GenBank/DDBJ whole genome shotgun (WGS) entry which is preliminary data.</text>
</comment>